<dbReference type="EMBL" id="DWXO01000044">
    <property type="protein sequence ID" value="HJB80168.1"/>
    <property type="molecule type" value="Genomic_DNA"/>
</dbReference>
<dbReference type="PANTHER" id="PTHR42855">
    <property type="entry name" value="ABC TRANSPORTER ATP-BINDING SUBUNIT"/>
    <property type="match status" value="1"/>
</dbReference>
<evidence type="ECO:0000256" key="1">
    <source>
        <dbReference type="ARBA" id="ARBA00022741"/>
    </source>
</evidence>
<keyword evidence="2 5" id="KW-0067">ATP-binding</keyword>
<evidence type="ECO:0000256" key="2">
    <source>
        <dbReference type="ARBA" id="ARBA00022840"/>
    </source>
</evidence>
<dbReference type="CDD" id="cd03221">
    <property type="entry name" value="ABCF_EF-3"/>
    <property type="match status" value="1"/>
</dbReference>
<reference evidence="5" key="1">
    <citation type="journal article" date="2021" name="PeerJ">
        <title>Extensive microbial diversity within the chicken gut microbiome revealed by metagenomics and culture.</title>
        <authorList>
            <person name="Gilroy R."/>
            <person name="Ravi A."/>
            <person name="Getino M."/>
            <person name="Pursley I."/>
            <person name="Horton D.L."/>
            <person name="Alikhan N.F."/>
            <person name="Baker D."/>
            <person name="Gharbi K."/>
            <person name="Hall N."/>
            <person name="Watson M."/>
            <person name="Adriaenssens E.M."/>
            <person name="Foster-Nyarko E."/>
            <person name="Jarju S."/>
            <person name="Secka A."/>
            <person name="Antonio M."/>
            <person name="Oren A."/>
            <person name="Chaudhuri R.R."/>
            <person name="La Ragione R."/>
            <person name="Hildebrand F."/>
            <person name="Pallen M.J."/>
        </authorList>
    </citation>
    <scope>NUCLEOTIDE SEQUENCE</scope>
    <source>
        <strain evidence="5">CHK192-8294</strain>
    </source>
</reference>
<evidence type="ECO:0000313" key="5">
    <source>
        <dbReference type="EMBL" id="HJB80168.1"/>
    </source>
</evidence>
<protein>
    <submittedName>
        <fullName evidence="5">ATP-binding cassette domain-containing protein</fullName>
    </submittedName>
</protein>
<evidence type="ECO:0000256" key="3">
    <source>
        <dbReference type="SAM" id="Coils"/>
    </source>
</evidence>
<dbReference type="AlphaFoldDB" id="A0A9D2MN51"/>
<keyword evidence="1" id="KW-0547">Nucleotide-binding</keyword>
<comment type="caution">
    <text evidence="5">The sequence shown here is derived from an EMBL/GenBank/DDBJ whole genome shotgun (WGS) entry which is preliminary data.</text>
</comment>
<dbReference type="SUPFAM" id="SSF52540">
    <property type="entry name" value="P-loop containing nucleoside triphosphate hydrolases"/>
    <property type="match status" value="1"/>
</dbReference>
<dbReference type="GO" id="GO:0005524">
    <property type="term" value="F:ATP binding"/>
    <property type="evidence" value="ECO:0007669"/>
    <property type="project" value="UniProtKB-KW"/>
</dbReference>
<dbReference type="SMART" id="SM00382">
    <property type="entry name" value="AAA"/>
    <property type="match status" value="1"/>
</dbReference>
<accession>A0A9D2MN51</accession>
<dbReference type="Pfam" id="PF12848">
    <property type="entry name" value="ABC_tran_Xtn"/>
    <property type="match status" value="1"/>
</dbReference>
<dbReference type="Proteomes" id="UP000823921">
    <property type="component" value="Unassembled WGS sequence"/>
</dbReference>
<gene>
    <name evidence="5" type="ORF">H9712_04235</name>
</gene>
<feature type="coiled-coil region" evidence="3">
    <location>
        <begin position="243"/>
        <end position="271"/>
    </location>
</feature>
<dbReference type="Gene3D" id="3.40.50.300">
    <property type="entry name" value="P-loop containing nucleotide triphosphate hydrolases"/>
    <property type="match status" value="1"/>
</dbReference>
<dbReference type="InterPro" id="IPR003439">
    <property type="entry name" value="ABC_transporter-like_ATP-bd"/>
</dbReference>
<dbReference type="InterPro" id="IPR032781">
    <property type="entry name" value="ABC_tran_Xtn"/>
</dbReference>
<dbReference type="FunFam" id="3.40.50.300:FF:000011">
    <property type="entry name" value="Putative ABC transporter ATP-binding component"/>
    <property type="match status" value="1"/>
</dbReference>
<dbReference type="InterPro" id="IPR003593">
    <property type="entry name" value="AAA+_ATPase"/>
</dbReference>
<evidence type="ECO:0000259" key="4">
    <source>
        <dbReference type="PROSITE" id="PS50893"/>
    </source>
</evidence>
<dbReference type="Pfam" id="PF00005">
    <property type="entry name" value="ABC_tran"/>
    <property type="match status" value="1"/>
</dbReference>
<keyword evidence="3" id="KW-0175">Coiled coil</keyword>
<evidence type="ECO:0000313" key="6">
    <source>
        <dbReference type="Proteomes" id="UP000823921"/>
    </source>
</evidence>
<dbReference type="PANTHER" id="PTHR42855:SF2">
    <property type="entry name" value="DRUG RESISTANCE ABC TRANSPORTER,ATP-BINDING PROTEIN"/>
    <property type="match status" value="1"/>
</dbReference>
<feature type="domain" description="ABC transporter" evidence="4">
    <location>
        <begin position="2"/>
        <end position="252"/>
    </location>
</feature>
<name>A0A9D2MN51_9FIRM</name>
<proteinExistence type="predicted"/>
<feature type="non-terminal residue" evidence="5">
    <location>
        <position position="280"/>
    </location>
</feature>
<dbReference type="InterPro" id="IPR051309">
    <property type="entry name" value="ABCF_ATPase"/>
</dbReference>
<dbReference type="GO" id="GO:0016887">
    <property type="term" value="F:ATP hydrolysis activity"/>
    <property type="evidence" value="ECO:0007669"/>
    <property type="project" value="InterPro"/>
</dbReference>
<reference evidence="5" key="2">
    <citation type="submission" date="2021-04" db="EMBL/GenBank/DDBJ databases">
        <authorList>
            <person name="Gilroy R."/>
        </authorList>
    </citation>
    <scope>NUCLEOTIDE SEQUENCE</scope>
    <source>
        <strain evidence="5">CHK192-8294</strain>
    </source>
</reference>
<dbReference type="InterPro" id="IPR027417">
    <property type="entry name" value="P-loop_NTPase"/>
</dbReference>
<sequence length="280" mass="31562">MITVSDLTLAYSGQPLFSHVDLQFTKGNCYGIIGANGAGKSTFLKILSGDLEPTSGEVSILPKTRMSVLKQDQNAYNAYSVMDTVIMGNKRLYDIGKEKDALYEKEEMTEEDGIRACELEEEFAELGGWEAESDASRILQGLGVGTEFHQTSMETLDARLKVKVLLAQALFGNPDILLLDEPTNNLDINAVNWLEDFLLDFEGTVIVVSHDRHFLNTICTHIVDIDYNKIKLYVGNYDFWYDASQLMQNLMKNQNKKNEEKAQELKEFISRFSANKSKSK</sequence>
<organism evidence="5 6">
    <name type="scientific">Candidatus Flavonifractor intestinigallinarum</name>
    <dbReference type="NCBI Taxonomy" id="2838586"/>
    <lineage>
        <taxon>Bacteria</taxon>
        <taxon>Bacillati</taxon>
        <taxon>Bacillota</taxon>
        <taxon>Clostridia</taxon>
        <taxon>Eubacteriales</taxon>
        <taxon>Oscillospiraceae</taxon>
        <taxon>Flavonifractor</taxon>
    </lineage>
</organism>
<dbReference type="PROSITE" id="PS50893">
    <property type="entry name" value="ABC_TRANSPORTER_2"/>
    <property type="match status" value="1"/>
</dbReference>